<dbReference type="PANTHER" id="PTHR33116:SF78">
    <property type="entry name" value="OS12G0587133 PROTEIN"/>
    <property type="match status" value="1"/>
</dbReference>
<sequence>MNYYADYGYPERFIAWVKTCVTGAWFSVSINGSLQGHFKSSRSLMQRDPISPYLFIIIMEFFTKFLKSQKAFQYHPKCQKVGLVNVNFADDLFILSGVDEESMRLINYVLAEFGKMCGLHPNLSKSSSYIAGVSDQQANNLSRILEIPISVLPVRLVLIKTVIFGIYNYWCQSVFFPVQVIHDIEKLIKAYLWKGDVNGSYLPKISWKQMVLKKDEGGLGLKDIYVWNLACMAKHIWNVCIEKEALWSKLLHLRDIIRPHVKMQVRNGMRTNYLFDNWHEEGCLVDFLDAKSITYPNIESTQTIAEVSNTIRWPVGRANTSDVQVFRNEFPRHFDQTDDCLVWFRDTSCKATNVWNKLRSNSAQVWWWKVVWFKGHIPRFSFICWILLLNRMPTRDRLK</sequence>
<name>A0AAV3P546_LITER</name>
<gene>
    <name evidence="3" type="ORF">LIER_06600</name>
</gene>
<dbReference type="Proteomes" id="UP001454036">
    <property type="component" value="Unassembled WGS sequence"/>
</dbReference>
<evidence type="ECO:0000313" key="3">
    <source>
        <dbReference type="EMBL" id="GAA0146710.1"/>
    </source>
</evidence>
<dbReference type="Pfam" id="PF13966">
    <property type="entry name" value="zf-RVT"/>
    <property type="match status" value="1"/>
</dbReference>
<dbReference type="InterPro" id="IPR026960">
    <property type="entry name" value="RVT-Znf"/>
</dbReference>
<dbReference type="AlphaFoldDB" id="A0AAV3P546"/>
<keyword evidence="4" id="KW-1185">Reference proteome</keyword>
<dbReference type="PANTHER" id="PTHR33116">
    <property type="entry name" value="REVERSE TRANSCRIPTASE ZINC-BINDING DOMAIN-CONTAINING PROTEIN-RELATED-RELATED"/>
    <property type="match status" value="1"/>
</dbReference>
<reference evidence="3 4" key="1">
    <citation type="submission" date="2024-01" db="EMBL/GenBank/DDBJ databases">
        <title>The complete chloroplast genome sequence of Lithospermum erythrorhizon: insights into the phylogenetic relationship among Boraginaceae species and the maternal lineages of purple gromwells.</title>
        <authorList>
            <person name="Okada T."/>
            <person name="Watanabe K."/>
        </authorList>
    </citation>
    <scope>NUCLEOTIDE SEQUENCE [LARGE SCALE GENOMIC DNA]</scope>
</reference>
<evidence type="ECO:0000313" key="4">
    <source>
        <dbReference type="Proteomes" id="UP001454036"/>
    </source>
</evidence>
<dbReference type="Pfam" id="PF00078">
    <property type="entry name" value="RVT_1"/>
    <property type="match status" value="1"/>
</dbReference>
<proteinExistence type="predicted"/>
<protein>
    <recommendedName>
        <fullName evidence="5">Reverse transcriptase domain-containing protein</fullName>
    </recommendedName>
</protein>
<dbReference type="EMBL" id="BAABME010000974">
    <property type="protein sequence ID" value="GAA0146710.1"/>
    <property type="molecule type" value="Genomic_DNA"/>
</dbReference>
<feature type="domain" description="Reverse transcriptase" evidence="1">
    <location>
        <begin position="3"/>
        <end position="129"/>
    </location>
</feature>
<feature type="domain" description="Reverse transcriptase zinc-binding" evidence="2">
    <location>
        <begin position="352"/>
        <end position="399"/>
    </location>
</feature>
<comment type="caution">
    <text evidence="3">The sequence shown here is derived from an EMBL/GenBank/DDBJ whole genome shotgun (WGS) entry which is preliminary data.</text>
</comment>
<evidence type="ECO:0000259" key="1">
    <source>
        <dbReference type="Pfam" id="PF00078"/>
    </source>
</evidence>
<organism evidence="3 4">
    <name type="scientific">Lithospermum erythrorhizon</name>
    <name type="common">Purple gromwell</name>
    <name type="synonym">Lithospermum officinale var. erythrorhizon</name>
    <dbReference type="NCBI Taxonomy" id="34254"/>
    <lineage>
        <taxon>Eukaryota</taxon>
        <taxon>Viridiplantae</taxon>
        <taxon>Streptophyta</taxon>
        <taxon>Embryophyta</taxon>
        <taxon>Tracheophyta</taxon>
        <taxon>Spermatophyta</taxon>
        <taxon>Magnoliopsida</taxon>
        <taxon>eudicotyledons</taxon>
        <taxon>Gunneridae</taxon>
        <taxon>Pentapetalae</taxon>
        <taxon>asterids</taxon>
        <taxon>lamiids</taxon>
        <taxon>Boraginales</taxon>
        <taxon>Boraginaceae</taxon>
        <taxon>Boraginoideae</taxon>
        <taxon>Lithospermeae</taxon>
        <taxon>Lithospermum</taxon>
    </lineage>
</organism>
<evidence type="ECO:0008006" key="5">
    <source>
        <dbReference type="Google" id="ProtNLM"/>
    </source>
</evidence>
<evidence type="ECO:0000259" key="2">
    <source>
        <dbReference type="Pfam" id="PF13966"/>
    </source>
</evidence>
<accession>A0AAV3P546</accession>
<dbReference type="InterPro" id="IPR000477">
    <property type="entry name" value="RT_dom"/>
</dbReference>